<organism evidence="10 11">
    <name type="scientific">Methylobacterium cerastii</name>
    <dbReference type="NCBI Taxonomy" id="932741"/>
    <lineage>
        <taxon>Bacteria</taxon>
        <taxon>Pseudomonadati</taxon>
        <taxon>Pseudomonadota</taxon>
        <taxon>Alphaproteobacteria</taxon>
        <taxon>Hyphomicrobiales</taxon>
        <taxon>Methylobacteriaceae</taxon>
        <taxon>Methylobacterium</taxon>
    </lineage>
</organism>
<evidence type="ECO:0000259" key="9">
    <source>
        <dbReference type="Pfam" id="PF13505"/>
    </source>
</evidence>
<accession>A0ABQ4QG10</accession>
<protein>
    <recommendedName>
        <fullName evidence="9">Outer membrane protein beta-barrel domain-containing protein</fullName>
    </recommendedName>
</protein>
<keyword evidence="5" id="KW-0998">Cell outer membrane</keyword>
<dbReference type="RefSeq" id="WP_147753000.1">
    <property type="nucleotide sequence ID" value="NZ_BPQG01000024.1"/>
</dbReference>
<comment type="similarity">
    <text evidence="2 7">Belongs to the OprB family.</text>
</comment>
<evidence type="ECO:0000256" key="3">
    <source>
        <dbReference type="ARBA" id="ARBA00022729"/>
    </source>
</evidence>
<evidence type="ECO:0000256" key="1">
    <source>
        <dbReference type="ARBA" id="ARBA00004442"/>
    </source>
</evidence>
<keyword evidence="4" id="KW-0472">Membrane</keyword>
<dbReference type="Pfam" id="PF04966">
    <property type="entry name" value="OprB"/>
    <property type="match status" value="1"/>
</dbReference>
<comment type="caution">
    <text evidence="10">The sequence shown here is derived from an EMBL/GenBank/DDBJ whole genome shotgun (WGS) entry which is preliminary data.</text>
</comment>
<dbReference type="InterPro" id="IPR027385">
    <property type="entry name" value="Beta-barrel_OMP"/>
</dbReference>
<dbReference type="Gene3D" id="2.40.160.20">
    <property type="match status" value="1"/>
</dbReference>
<gene>
    <name evidence="10" type="ORF">AFCDBAGC_1662</name>
</gene>
<dbReference type="InterPro" id="IPR007049">
    <property type="entry name" value="Carb-sel_porin_OprB"/>
</dbReference>
<comment type="similarity">
    <text evidence="6">Belongs to the Omp25/RopB family.</text>
</comment>
<evidence type="ECO:0000256" key="8">
    <source>
        <dbReference type="SAM" id="MobiDB-lite"/>
    </source>
</evidence>
<dbReference type="PANTHER" id="PTHR34001">
    <property type="entry name" value="BLL7405 PROTEIN"/>
    <property type="match status" value="1"/>
</dbReference>
<dbReference type="SUPFAM" id="SSF56925">
    <property type="entry name" value="OMPA-like"/>
    <property type="match status" value="1"/>
</dbReference>
<dbReference type="InterPro" id="IPR011250">
    <property type="entry name" value="OMP/PagP_B-barrel"/>
</dbReference>
<evidence type="ECO:0000256" key="4">
    <source>
        <dbReference type="ARBA" id="ARBA00023136"/>
    </source>
</evidence>
<evidence type="ECO:0000313" key="10">
    <source>
        <dbReference type="EMBL" id="GJD43805.1"/>
    </source>
</evidence>
<name>A0ABQ4QG10_9HYPH</name>
<dbReference type="EMBL" id="BPQG01000024">
    <property type="protein sequence ID" value="GJD43805.1"/>
    <property type="molecule type" value="Genomic_DNA"/>
</dbReference>
<dbReference type="Gene3D" id="2.40.160.180">
    <property type="entry name" value="Carbohydrate-selective porin OprB"/>
    <property type="match status" value="1"/>
</dbReference>
<reference evidence="10 11" key="1">
    <citation type="journal article" date="2021" name="Front. Microbiol.">
        <title>Comprehensive Comparative Genomics and Phenotyping of Methylobacterium Species.</title>
        <authorList>
            <person name="Alessa O."/>
            <person name="Ogura Y."/>
            <person name="Fujitani Y."/>
            <person name="Takami H."/>
            <person name="Hayashi T."/>
            <person name="Sahin N."/>
            <person name="Tani A."/>
        </authorList>
    </citation>
    <scope>NUCLEOTIDE SEQUENCE [LARGE SCALE GENOMIC DNA]</scope>
    <source>
        <strain evidence="10 11">DSM 23679</strain>
    </source>
</reference>
<feature type="region of interest" description="Disordered" evidence="8">
    <location>
        <begin position="291"/>
        <end position="312"/>
    </location>
</feature>
<keyword evidence="3" id="KW-0732">Signal</keyword>
<dbReference type="Proteomes" id="UP001055117">
    <property type="component" value="Unassembled WGS sequence"/>
</dbReference>
<keyword evidence="11" id="KW-1185">Reference proteome</keyword>
<dbReference type="InterPro" id="IPR038673">
    <property type="entry name" value="OprB_sf"/>
</dbReference>
<dbReference type="Pfam" id="PF13505">
    <property type="entry name" value="OMP_b-brl"/>
    <property type="match status" value="1"/>
</dbReference>
<feature type="domain" description="Outer membrane protein beta-barrel" evidence="9">
    <location>
        <begin position="54"/>
        <end position="251"/>
    </location>
</feature>
<evidence type="ECO:0000256" key="5">
    <source>
        <dbReference type="ARBA" id="ARBA00023237"/>
    </source>
</evidence>
<evidence type="ECO:0000256" key="2">
    <source>
        <dbReference type="ARBA" id="ARBA00008769"/>
    </source>
</evidence>
<proteinExistence type="inferred from homology"/>
<dbReference type="InterPro" id="IPR051692">
    <property type="entry name" value="OMP-like"/>
</dbReference>
<evidence type="ECO:0000256" key="7">
    <source>
        <dbReference type="RuleBase" id="RU363072"/>
    </source>
</evidence>
<evidence type="ECO:0000313" key="11">
    <source>
        <dbReference type="Proteomes" id="UP001055117"/>
    </source>
</evidence>
<dbReference type="PANTHER" id="PTHR34001:SF3">
    <property type="entry name" value="BLL7405 PROTEIN"/>
    <property type="match status" value="1"/>
</dbReference>
<comment type="subcellular location">
    <subcellularLocation>
        <location evidence="1">Cell outer membrane</location>
    </subcellularLocation>
</comment>
<sequence>MRHRNRADGIGSRGVAVRGVGGLIETRLIEACLIGACLLPGHAAGADLAVARAASPSPAFVDWSGGYVGLEGSAGGSFGALGFGPTTIGGRPIPAFKTGDATGRADRSREATTAVGGVFGGWNWQAGPWVYGLEADIAGANLKRPVGSTAAGFGYEGFDPVFDVIRAKTDLYGVVRGRLGVAFERALVYATFGLAGAETRFLATYPDRAGGPTATARTDRGTLGFTLGAGVQYAITEHLALGLDYRYIDLGGTGRLDLGAVPGLGSVSTRASFTSNQMLARLSWYPAGLRLPPEPDEAAPHDPDNGDTGRFSLHGQTTFINQGVSGFRSPYLGPNSLVPRQAQATTTATAFVGFKLLEGTELYYNPEFSQGFGLSRTLGVAGFVNGEAQKAGAPFPKLRSNRYFVRQTFGLGGETEDVPDGPNQVATRRDVERITVVAGKFALGDFFDGNVYAHDPRVDFMNWSLWAASAWDFPANLPGFTQGVYVEYNRAEFAIRAAYTQVPKEPSNDVLDPRVFDRQGANIEFEGRYVLPALEQPGRVRIGFFSNQGNTANYRQVVALTQSGVFDDVNDAVAATRRPRRKTGGYVNLEQAVTADLGVFARVSLSDGRNESLSFTDVDRSASGGVSLKGTAWGRSGDTIGLGATVNGLTEAHQAYFATGGLGLLIGDGRLNYAPERALEAYYAIGLTKTVTLTFDYQRVINPGYNRDRGPADFFATRLHADF</sequence>
<evidence type="ECO:0000256" key="6">
    <source>
        <dbReference type="ARBA" id="ARBA00038306"/>
    </source>
</evidence>